<protein>
    <submittedName>
        <fullName evidence="6">Succinylglutamate desuccinylase/aspartoacylase family protein</fullName>
    </submittedName>
</protein>
<dbReference type="GO" id="GO:0046872">
    <property type="term" value="F:metal ion binding"/>
    <property type="evidence" value="ECO:0007669"/>
    <property type="project" value="UniProtKB-KW"/>
</dbReference>
<dbReference type="SUPFAM" id="SSF53187">
    <property type="entry name" value="Zn-dependent exopeptidases"/>
    <property type="match status" value="1"/>
</dbReference>
<dbReference type="EMBL" id="LSDA01000095">
    <property type="protein sequence ID" value="KXB57197.1"/>
    <property type="molecule type" value="Genomic_DNA"/>
</dbReference>
<accession>A0A133ZP30</accession>
<evidence type="ECO:0000256" key="1">
    <source>
        <dbReference type="ARBA" id="ARBA00001947"/>
    </source>
</evidence>
<dbReference type="InterPro" id="IPR043795">
    <property type="entry name" value="N-alpha-Ac-DABA-like"/>
</dbReference>
<dbReference type="Proteomes" id="UP000070394">
    <property type="component" value="Unassembled WGS sequence"/>
</dbReference>
<dbReference type="PIRSF" id="PIRSF039012">
    <property type="entry name" value="ASP"/>
    <property type="match status" value="1"/>
</dbReference>
<dbReference type="PANTHER" id="PTHR37326:SF1">
    <property type="entry name" value="BLL3975 PROTEIN"/>
    <property type="match status" value="1"/>
</dbReference>
<dbReference type="GO" id="GO:0016811">
    <property type="term" value="F:hydrolase activity, acting on carbon-nitrogen (but not peptide) bonds, in linear amides"/>
    <property type="evidence" value="ECO:0007669"/>
    <property type="project" value="InterPro"/>
</dbReference>
<organism evidence="6 7">
    <name type="scientific">Lachnoanaerobaculum saburreum</name>
    <dbReference type="NCBI Taxonomy" id="467210"/>
    <lineage>
        <taxon>Bacteria</taxon>
        <taxon>Bacillati</taxon>
        <taxon>Bacillota</taxon>
        <taxon>Clostridia</taxon>
        <taxon>Lachnospirales</taxon>
        <taxon>Lachnospiraceae</taxon>
        <taxon>Lachnoanaerobaculum</taxon>
    </lineage>
</organism>
<sequence length="313" mass="35144">MRYNLEIGDILINKGDKKSFHINEISGVAFCGKNEGKTLLITAGVHGGEYVGIETCMRLIGELEPGKMYGNVVICPVLNKDGFLHGVKQICTVDGKNLNREFPGDKYGTFTQKIAYDVEKYLYPLADFIVDLHGGDMNEKLIPLIFFPYDAGEKMREYVGDIAGRMNVYFRVGSYADNGLYSYAAKKNIPAMLYERGGHGIWSESDVIAEKEDLYKLMEILGIIREGYDISVNKSQKEIIKAEYVGADSDGFWYPYFTVGDNVKKGELLGIVRSMDGIVVQMVRAKFDAIILYYTLSLGVRKNDILMAYGREI</sequence>
<evidence type="ECO:0000256" key="2">
    <source>
        <dbReference type="ARBA" id="ARBA00022723"/>
    </source>
</evidence>
<comment type="caution">
    <text evidence="6">The sequence shown here is derived from an EMBL/GenBank/DDBJ whole genome shotgun (WGS) entry which is preliminary data.</text>
</comment>
<evidence type="ECO:0000313" key="7">
    <source>
        <dbReference type="Proteomes" id="UP000070394"/>
    </source>
</evidence>
<reference evidence="7" key="1">
    <citation type="submission" date="2016-01" db="EMBL/GenBank/DDBJ databases">
        <authorList>
            <person name="Mitreva M."/>
            <person name="Pepin K.H."/>
            <person name="Mihindukulasuriya K.A."/>
            <person name="Fulton R."/>
            <person name="Fronick C."/>
            <person name="O'Laughlin M."/>
            <person name="Miner T."/>
            <person name="Herter B."/>
            <person name="Rosa B.A."/>
            <person name="Cordes M."/>
            <person name="Tomlinson C."/>
            <person name="Wollam A."/>
            <person name="Palsikar V.B."/>
            <person name="Mardis E.R."/>
            <person name="Wilson R.K."/>
        </authorList>
    </citation>
    <scope>NUCLEOTIDE SEQUENCE [LARGE SCALE GENOMIC DNA]</scope>
    <source>
        <strain evidence="7">DNF00896</strain>
    </source>
</reference>
<dbReference type="InterPro" id="IPR053138">
    <property type="entry name" value="N-alpha-Ac-DABA_deacetylase"/>
</dbReference>
<evidence type="ECO:0000313" key="6">
    <source>
        <dbReference type="EMBL" id="KXB57197.1"/>
    </source>
</evidence>
<dbReference type="AlphaFoldDB" id="A0A133ZP30"/>
<evidence type="ECO:0000256" key="3">
    <source>
        <dbReference type="ARBA" id="ARBA00022801"/>
    </source>
</evidence>
<dbReference type="PANTHER" id="PTHR37326">
    <property type="entry name" value="BLL3975 PROTEIN"/>
    <property type="match status" value="1"/>
</dbReference>
<name>A0A133ZP30_9FIRM</name>
<proteinExistence type="predicted"/>
<dbReference type="PATRIC" id="fig|467210.3.peg.1577"/>
<feature type="domain" description="Succinylglutamate desuccinylase/Aspartoacylase catalytic" evidence="5">
    <location>
        <begin position="36"/>
        <end position="206"/>
    </location>
</feature>
<keyword evidence="3" id="KW-0378">Hydrolase</keyword>
<dbReference type="STRING" id="467210.HMPREF1866_01592"/>
<evidence type="ECO:0000259" key="5">
    <source>
        <dbReference type="Pfam" id="PF24827"/>
    </source>
</evidence>
<dbReference type="InterPro" id="IPR055438">
    <property type="entry name" value="AstE_AspA_cat"/>
</dbReference>
<dbReference type="Pfam" id="PF24827">
    <property type="entry name" value="AstE_AspA_cat"/>
    <property type="match status" value="1"/>
</dbReference>
<keyword evidence="2" id="KW-0479">Metal-binding</keyword>
<keyword evidence="7" id="KW-1185">Reference proteome</keyword>
<evidence type="ECO:0000256" key="4">
    <source>
        <dbReference type="ARBA" id="ARBA00022833"/>
    </source>
</evidence>
<dbReference type="Gene3D" id="3.40.630.10">
    <property type="entry name" value="Zn peptidases"/>
    <property type="match status" value="1"/>
</dbReference>
<gene>
    <name evidence="6" type="ORF">HMPREF1866_01592</name>
</gene>
<dbReference type="GO" id="GO:0016788">
    <property type="term" value="F:hydrolase activity, acting on ester bonds"/>
    <property type="evidence" value="ECO:0007669"/>
    <property type="project" value="InterPro"/>
</dbReference>
<comment type="cofactor">
    <cofactor evidence="1">
        <name>Zn(2+)</name>
        <dbReference type="ChEBI" id="CHEBI:29105"/>
    </cofactor>
</comment>
<keyword evidence="4" id="KW-0862">Zinc</keyword>